<feature type="compositionally biased region" description="Basic and acidic residues" evidence="1">
    <location>
        <begin position="17"/>
        <end position="30"/>
    </location>
</feature>
<evidence type="ECO:0000256" key="1">
    <source>
        <dbReference type="SAM" id="MobiDB-lite"/>
    </source>
</evidence>
<organism evidence="2 3">
    <name type="scientific">Sesamum alatum</name>
    <dbReference type="NCBI Taxonomy" id="300844"/>
    <lineage>
        <taxon>Eukaryota</taxon>
        <taxon>Viridiplantae</taxon>
        <taxon>Streptophyta</taxon>
        <taxon>Embryophyta</taxon>
        <taxon>Tracheophyta</taxon>
        <taxon>Spermatophyta</taxon>
        <taxon>Magnoliopsida</taxon>
        <taxon>eudicotyledons</taxon>
        <taxon>Gunneridae</taxon>
        <taxon>Pentapetalae</taxon>
        <taxon>asterids</taxon>
        <taxon>lamiids</taxon>
        <taxon>Lamiales</taxon>
        <taxon>Pedaliaceae</taxon>
        <taxon>Sesamum</taxon>
    </lineage>
</organism>
<name>A0AAE2CQJ1_9LAMI</name>
<comment type="caution">
    <text evidence="2">The sequence shown here is derived from an EMBL/GenBank/DDBJ whole genome shotgun (WGS) entry which is preliminary data.</text>
</comment>
<sequence>MLNHEYDRSLKFSLKGLGDKSPRKSKEYGKKSSNKKYGKKKGNETSIIVGNDAYQSIASLSPVAGDFIDDVSAANEAAVSKNRNVEVTTTNATKASRTIKIKSSKSHGLNNREESGTNSGGSKATQGPELVIHFGDEVEMQPVLQDLKVQASKGVKNCLHQMGPKLRGKESHVIKLKNAHPELFNVSSKLTGGEFGDGYESFSPKTTYSILGKWGTEDSASARSGSEVPASTKDRQPFLKFKIPNNSNNGNQNVPSNFSTGTQNALPLPGKEEITYTRGKGGTVEEVLEGTLVVSIALDDGKTKTFRSREARNLFRLRSRNIDLDPRNRC</sequence>
<feature type="region of interest" description="Disordered" evidence="1">
    <location>
        <begin position="13"/>
        <end position="45"/>
    </location>
</feature>
<dbReference type="AlphaFoldDB" id="A0AAE2CQJ1"/>
<gene>
    <name evidence="2" type="ORF">Salat_0843400</name>
</gene>
<dbReference type="Proteomes" id="UP001293254">
    <property type="component" value="Unassembled WGS sequence"/>
</dbReference>
<feature type="compositionally biased region" description="Polar residues" evidence="1">
    <location>
        <begin position="116"/>
        <end position="125"/>
    </location>
</feature>
<reference evidence="2" key="1">
    <citation type="submission" date="2020-06" db="EMBL/GenBank/DDBJ databases">
        <authorList>
            <person name="Li T."/>
            <person name="Hu X."/>
            <person name="Zhang T."/>
            <person name="Song X."/>
            <person name="Zhang H."/>
            <person name="Dai N."/>
            <person name="Sheng W."/>
            <person name="Hou X."/>
            <person name="Wei L."/>
        </authorList>
    </citation>
    <scope>NUCLEOTIDE SEQUENCE</scope>
    <source>
        <strain evidence="2">3651</strain>
        <tissue evidence="2">Leaf</tissue>
    </source>
</reference>
<proteinExistence type="predicted"/>
<evidence type="ECO:0000313" key="2">
    <source>
        <dbReference type="EMBL" id="KAK4430817.1"/>
    </source>
</evidence>
<feature type="region of interest" description="Disordered" evidence="1">
    <location>
        <begin position="99"/>
        <end position="127"/>
    </location>
</feature>
<keyword evidence="3" id="KW-1185">Reference proteome</keyword>
<evidence type="ECO:0000313" key="3">
    <source>
        <dbReference type="Proteomes" id="UP001293254"/>
    </source>
</evidence>
<dbReference type="EMBL" id="JACGWO010000003">
    <property type="protein sequence ID" value="KAK4430817.1"/>
    <property type="molecule type" value="Genomic_DNA"/>
</dbReference>
<protein>
    <submittedName>
        <fullName evidence="2">Uncharacterized protein</fullName>
    </submittedName>
</protein>
<reference evidence="2" key="2">
    <citation type="journal article" date="2024" name="Plant">
        <title>Genomic evolution and insights into agronomic trait innovations of Sesamum species.</title>
        <authorList>
            <person name="Miao H."/>
            <person name="Wang L."/>
            <person name="Qu L."/>
            <person name="Liu H."/>
            <person name="Sun Y."/>
            <person name="Le M."/>
            <person name="Wang Q."/>
            <person name="Wei S."/>
            <person name="Zheng Y."/>
            <person name="Lin W."/>
            <person name="Duan Y."/>
            <person name="Cao H."/>
            <person name="Xiong S."/>
            <person name="Wang X."/>
            <person name="Wei L."/>
            <person name="Li C."/>
            <person name="Ma Q."/>
            <person name="Ju M."/>
            <person name="Zhao R."/>
            <person name="Li G."/>
            <person name="Mu C."/>
            <person name="Tian Q."/>
            <person name="Mei H."/>
            <person name="Zhang T."/>
            <person name="Gao T."/>
            <person name="Zhang H."/>
        </authorList>
    </citation>
    <scope>NUCLEOTIDE SEQUENCE</scope>
    <source>
        <strain evidence="2">3651</strain>
    </source>
</reference>
<accession>A0AAE2CQJ1</accession>